<reference evidence="1 2" key="1">
    <citation type="journal article" date="2014" name="Int. J. Syst. Evol. Microbiol.">
        <title>Nocardia vulneris sp. nov., isolated from wounds of human patients in North America.</title>
        <authorList>
            <person name="Lasker B.A."/>
            <person name="Bell M."/>
            <person name="Klenk H.P."/>
            <person name="Sproer C."/>
            <person name="Schumann C."/>
            <person name="Schumann P."/>
            <person name="Brown J.M."/>
        </authorList>
    </citation>
    <scope>NUCLEOTIDE SEQUENCE [LARGE SCALE GENOMIC DNA]</scope>
    <source>
        <strain evidence="1 2">W9851</strain>
    </source>
</reference>
<dbReference type="RefSeq" id="WP_043668478.1">
    <property type="nucleotide sequence ID" value="NZ_BDCI01000036.1"/>
</dbReference>
<evidence type="ECO:0008006" key="3">
    <source>
        <dbReference type="Google" id="ProtNLM"/>
    </source>
</evidence>
<gene>
    <name evidence="1" type="ORF">FG87_11700</name>
</gene>
<evidence type="ECO:0000313" key="2">
    <source>
        <dbReference type="Proteomes" id="UP000031364"/>
    </source>
</evidence>
<accession>A0ABR4ZHT3</accession>
<dbReference type="PROSITE" id="PS51318">
    <property type="entry name" value="TAT"/>
    <property type="match status" value="1"/>
</dbReference>
<dbReference type="Proteomes" id="UP000031364">
    <property type="component" value="Unassembled WGS sequence"/>
</dbReference>
<dbReference type="InterPro" id="IPR021373">
    <property type="entry name" value="DUF2993"/>
</dbReference>
<name>A0ABR4ZHT3_9NOCA</name>
<dbReference type="InterPro" id="IPR006311">
    <property type="entry name" value="TAT_signal"/>
</dbReference>
<organism evidence="1 2">
    <name type="scientific">Nocardia vulneris</name>
    <dbReference type="NCBI Taxonomy" id="1141657"/>
    <lineage>
        <taxon>Bacteria</taxon>
        <taxon>Bacillati</taxon>
        <taxon>Actinomycetota</taxon>
        <taxon>Actinomycetes</taxon>
        <taxon>Mycobacteriales</taxon>
        <taxon>Nocardiaceae</taxon>
        <taxon>Nocardia</taxon>
    </lineage>
</organism>
<sequence>MNTKSPSSSTINRRTLLIALTVVAILLATVLVGGEAYARHTVSRCISTQFEKEMGSKIDVGFGFKPMLITWIDGKVPTVTVDSDDTKFGPAVGMVVHAEFHDVEVVDNGRGGGAIGSSSAEVTWSNDGIRQTLGNLVSGVRSTPSSDMLSLDVLGGLAQLQVQPVIKNGVIEVETMSAQLLGMGLPTDLVQGIVEVFTQSLQSYPYNMRPTEVKVTDNGIAVKLAGTRAELPAATGDSNATCA</sequence>
<protein>
    <recommendedName>
        <fullName evidence="3">DUF2993 domain-containing protein</fullName>
    </recommendedName>
</protein>
<proteinExistence type="predicted"/>
<comment type="caution">
    <text evidence="1">The sequence shown here is derived from an EMBL/GenBank/DDBJ whole genome shotgun (WGS) entry which is preliminary data.</text>
</comment>
<dbReference type="Pfam" id="PF11209">
    <property type="entry name" value="LmeA"/>
    <property type="match status" value="1"/>
</dbReference>
<dbReference type="EMBL" id="JNFP01000011">
    <property type="protein sequence ID" value="KIA64884.1"/>
    <property type="molecule type" value="Genomic_DNA"/>
</dbReference>
<evidence type="ECO:0000313" key="1">
    <source>
        <dbReference type="EMBL" id="KIA64884.1"/>
    </source>
</evidence>
<keyword evidence="2" id="KW-1185">Reference proteome</keyword>